<reference evidence="1 2" key="1">
    <citation type="journal article" date="2019" name="Sci. Rep.">
        <title>A high-quality genome of Eragrostis curvula grass provides insights into Poaceae evolution and supports new strategies to enhance forage quality.</title>
        <authorList>
            <person name="Carballo J."/>
            <person name="Santos B.A.C.M."/>
            <person name="Zappacosta D."/>
            <person name="Garbus I."/>
            <person name="Selva J.P."/>
            <person name="Gallo C.A."/>
            <person name="Diaz A."/>
            <person name="Albertini E."/>
            <person name="Caccamo M."/>
            <person name="Echenique V."/>
        </authorList>
    </citation>
    <scope>NUCLEOTIDE SEQUENCE [LARGE SCALE GENOMIC DNA]</scope>
    <source>
        <strain evidence="2">cv. Victoria</strain>
        <tissue evidence="1">Leaf</tissue>
    </source>
</reference>
<dbReference type="Gramene" id="TVU41160">
    <property type="protein sequence ID" value="TVU41160"/>
    <property type="gene ID" value="EJB05_14659"/>
</dbReference>
<organism evidence="1 2">
    <name type="scientific">Eragrostis curvula</name>
    <name type="common">weeping love grass</name>
    <dbReference type="NCBI Taxonomy" id="38414"/>
    <lineage>
        <taxon>Eukaryota</taxon>
        <taxon>Viridiplantae</taxon>
        <taxon>Streptophyta</taxon>
        <taxon>Embryophyta</taxon>
        <taxon>Tracheophyta</taxon>
        <taxon>Spermatophyta</taxon>
        <taxon>Magnoliopsida</taxon>
        <taxon>Liliopsida</taxon>
        <taxon>Poales</taxon>
        <taxon>Poaceae</taxon>
        <taxon>PACMAD clade</taxon>
        <taxon>Chloridoideae</taxon>
        <taxon>Eragrostideae</taxon>
        <taxon>Eragrostidinae</taxon>
        <taxon>Eragrostis</taxon>
    </lineage>
</organism>
<keyword evidence="2" id="KW-1185">Reference proteome</keyword>
<name>A0A5J9W1F5_9POAL</name>
<protein>
    <submittedName>
        <fullName evidence="1">Uncharacterized protein</fullName>
    </submittedName>
</protein>
<evidence type="ECO:0000313" key="2">
    <source>
        <dbReference type="Proteomes" id="UP000324897"/>
    </source>
</evidence>
<proteinExistence type="predicted"/>
<comment type="caution">
    <text evidence="1">The sequence shown here is derived from an EMBL/GenBank/DDBJ whole genome shotgun (WGS) entry which is preliminary data.</text>
</comment>
<sequence length="128" mass="14093">MALRHLASKVGLPALRRASAPSLSPAAGARGLSYSSNQGPNSFQDFADMIKRTKSLGEQHLRLFKILEAERDKEIKLFEEQWDGFEKIMRRTIEDMARFRKKVDKIGDVSAAVGVGAFALAVGVKCSV</sequence>
<gene>
    <name evidence="1" type="ORF">EJB05_14659</name>
</gene>
<dbReference type="AlphaFoldDB" id="A0A5J9W1F5"/>
<accession>A0A5J9W1F5</accession>
<feature type="non-terminal residue" evidence="1">
    <location>
        <position position="1"/>
    </location>
</feature>
<evidence type="ECO:0000313" key="1">
    <source>
        <dbReference type="EMBL" id="TVU41160.1"/>
    </source>
</evidence>
<dbReference type="EMBL" id="RWGY01000007">
    <property type="protein sequence ID" value="TVU41160.1"/>
    <property type="molecule type" value="Genomic_DNA"/>
</dbReference>
<dbReference type="Proteomes" id="UP000324897">
    <property type="component" value="Chromosome 4"/>
</dbReference>